<reference evidence="1 2" key="1">
    <citation type="submission" date="2023-07" db="EMBL/GenBank/DDBJ databases">
        <title>Sorghum-associated microbial communities from plants grown in Nebraska, USA.</title>
        <authorList>
            <person name="Schachtman D."/>
        </authorList>
    </citation>
    <scope>NUCLEOTIDE SEQUENCE [LARGE SCALE GENOMIC DNA]</scope>
    <source>
        <strain evidence="1 2">BE107</strain>
    </source>
</reference>
<proteinExistence type="predicted"/>
<dbReference type="RefSeq" id="WP_310091988.1">
    <property type="nucleotide sequence ID" value="NZ_JAVDTT010000002.1"/>
</dbReference>
<gene>
    <name evidence="1" type="ORF">J2W94_001610</name>
</gene>
<protein>
    <submittedName>
        <fullName evidence="1">Uncharacterized protein</fullName>
    </submittedName>
</protein>
<sequence length="471" mass="53075">MVALECHIGMASRTIEIPAGFKGTTTFLKRHFSTGSNGIIKLTPISHVDEPALVGDEVSEVDALDLHRAAASLTGNIPGQRPISRIALVLADRYRFNRHVFGIMFDRGKPTEDDPNKSRLITGTPREACAVFLGAIQKLRPNQADYDREVEFTAIHELGHVFNLGHYDDTANFMARSRVAQPHDDSYFTFLEDQRNWLADCTANPLVHPGGSIFDPVSGLNEAQRENLSQGQQLSLRIGTAASEFPCSSPVELDVSLFVTGSESTRHFVPDRLDPGYEEFRIWITHPNGERRLFRSPRQYCALPSRVQVTRKHPRCRDISIFDSVTGRTFAKPGTYELQAEFSLGARGWLRSNRLIVRALDDHLCLEPGRMKLLRDHRVRGFLYHRSMKAADPMIARKLANHLEKVPAGNGANEIRYALVRAATTDIKNMTKSARRFVSEQINRIEDNEKGLGKRQIFHINELSHRYAEAL</sequence>
<accession>A0ABU1RTT1</accession>
<name>A0ABU1RTT1_9GAMM</name>
<dbReference type="EMBL" id="JAVDTT010000002">
    <property type="protein sequence ID" value="MDR6841325.1"/>
    <property type="molecule type" value="Genomic_DNA"/>
</dbReference>
<evidence type="ECO:0000313" key="1">
    <source>
        <dbReference type="EMBL" id="MDR6841325.1"/>
    </source>
</evidence>
<comment type="caution">
    <text evidence="1">The sequence shown here is derived from an EMBL/GenBank/DDBJ whole genome shotgun (WGS) entry which is preliminary data.</text>
</comment>
<dbReference type="Proteomes" id="UP001254759">
    <property type="component" value="Unassembled WGS sequence"/>
</dbReference>
<evidence type="ECO:0000313" key="2">
    <source>
        <dbReference type="Proteomes" id="UP001254759"/>
    </source>
</evidence>
<organism evidence="1 2">
    <name type="scientific">Pseudoxanthomonas sacheonensis</name>
    <dbReference type="NCBI Taxonomy" id="443615"/>
    <lineage>
        <taxon>Bacteria</taxon>
        <taxon>Pseudomonadati</taxon>
        <taxon>Pseudomonadota</taxon>
        <taxon>Gammaproteobacteria</taxon>
        <taxon>Lysobacterales</taxon>
        <taxon>Lysobacteraceae</taxon>
        <taxon>Pseudoxanthomonas</taxon>
    </lineage>
</organism>
<keyword evidence="2" id="KW-1185">Reference proteome</keyword>
<dbReference type="SUPFAM" id="SSF55486">
    <property type="entry name" value="Metalloproteases ('zincins'), catalytic domain"/>
    <property type="match status" value="1"/>
</dbReference>